<dbReference type="Pfam" id="PF02308">
    <property type="entry name" value="MgtC"/>
    <property type="match status" value="1"/>
</dbReference>
<dbReference type="AlphaFoldDB" id="Q7WXA9"/>
<keyword evidence="4" id="KW-0614">Plasmid</keyword>
<accession>Q7WXA9</accession>
<geneLocation type="plasmid" evidence="4 5">
    <name>megaplasmid pHG1</name>
</geneLocation>
<dbReference type="KEGG" id="reh:PHG227"/>
<feature type="transmembrane region" description="Helical" evidence="1">
    <location>
        <begin position="303"/>
        <end position="324"/>
    </location>
</feature>
<dbReference type="PANTHER" id="PTHR39084:SF1">
    <property type="entry name" value="DUF4010 DOMAIN-CONTAINING PROTEIN"/>
    <property type="match status" value="1"/>
</dbReference>
<keyword evidence="5" id="KW-1185">Reference proteome</keyword>
<protein>
    <submittedName>
        <fullName evidence="4">Uncharacterized protein</fullName>
    </submittedName>
</protein>
<dbReference type="InterPro" id="IPR025105">
    <property type="entry name" value="DUF4010"/>
</dbReference>
<dbReference type="Proteomes" id="UP000008210">
    <property type="component" value="Plasmid megaplasmid pHG1"/>
</dbReference>
<keyword evidence="1" id="KW-0812">Transmembrane</keyword>
<keyword evidence="1" id="KW-0472">Membrane</keyword>
<gene>
    <name evidence="4" type="ordered locus">PHG227</name>
</gene>
<name>Q7WXA9_CUPNH</name>
<evidence type="ECO:0000259" key="2">
    <source>
        <dbReference type="Pfam" id="PF02308"/>
    </source>
</evidence>
<evidence type="ECO:0000256" key="1">
    <source>
        <dbReference type="SAM" id="Phobius"/>
    </source>
</evidence>
<dbReference type="HOGENOM" id="CLU_747456_0_0_4"/>
<dbReference type="eggNOG" id="COG3174">
    <property type="taxonomic scope" value="Bacteria"/>
</dbReference>
<evidence type="ECO:0000313" key="4">
    <source>
        <dbReference type="EMBL" id="AAP85979.1"/>
    </source>
</evidence>
<dbReference type="InterPro" id="IPR049177">
    <property type="entry name" value="MgtC_SapB_SrpB_YhiD_N"/>
</dbReference>
<organism evidence="4 5">
    <name type="scientific">Cupriavidus necator (strain ATCC 17699 / DSM 428 / KCTC 22496 / NCIMB 10442 / H16 / Stanier 337)</name>
    <name type="common">Ralstonia eutropha</name>
    <dbReference type="NCBI Taxonomy" id="381666"/>
    <lineage>
        <taxon>Bacteria</taxon>
        <taxon>Pseudomonadati</taxon>
        <taxon>Pseudomonadota</taxon>
        <taxon>Betaproteobacteria</taxon>
        <taxon>Burkholderiales</taxon>
        <taxon>Burkholderiaceae</taxon>
        <taxon>Cupriavidus</taxon>
    </lineage>
</organism>
<evidence type="ECO:0000313" key="5">
    <source>
        <dbReference type="Proteomes" id="UP000008210"/>
    </source>
</evidence>
<proteinExistence type="predicted"/>
<feature type="domain" description="MgtC/SapB/SrpB/YhiD N-terminal" evidence="2">
    <location>
        <begin position="10"/>
        <end position="90"/>
    </location>
</feature>
<reference evidence="4 5" key="1">
    <citation type="journal article" date="2003" name="J. Mol. Biol.">
        <title>Complete nucleotide sequence of pHG1: a Ralstonia eutropha H16 megaplasmid encoding key enzymes of H(2)-based lithoautotrophy and anaerobiosis.</title>
        <authorList>
            <person name="Schwartz E."/>
            <person name="Henne A."/>
            <person name="Cramm R."/>
            <person name="Eitinger T."/>
            <person name="Friedrich B."/>
            <person name="Gottschalk G."/>
        </authorList>
    </citation>
    <scope>NUCLEOTIDE SEQUENCE [LARGE SCALE GENOMIC DNA]</scope>
    <source>
        <strain evidence="5">ATCC 17699 / DSM 428 / KCTC 22496 / NCIMB 10442 / H16 / Stanier 337</strain>
        <plasmid evidence="4 5">megaplasmid pHG1</plasmid>
    </source>
</reference>
<evidence type="ECO:0000259" key="3">
    <source>
        <dbReference type="Pfam" id="PF13194"/>
    </source>
</evidence>
<dbReference type="Pfam" id="PF13194">
    <property type="entry name" value="DUF4010"/>
    <property type="match status" value="1"/>
</dbReference>
<feature type="domain" description="DUF4010" evidence="3">
    <location>
        <begin position="182"/>
        <end position="329"/>
    </location>
</feature>
<feature type="transmembrane region" description="Helical" evidence="1">
    <location>
        <begin position="230"/>
        <end position="249"/>
    </location>
</feature>
<sequence length="370" mass="38170">MDPLILSVSVALGIGLAIGLERERSQSAADGGEDPAGLRTFAVASLSGAICAMLPDRLLLPLALLGATVLAAISYQRSANRDAGLTTEFASAHHPAGRVDSDARSAGGGLCHCRGALAAWQGVPASHRAQRRHPRGNERCADPGCGSPDRLAAAARPLHGAARRLESACALAGRAAGAAGRAAGHIFARMFGEHFGLPMTGLFGGFVSSVATIGAMAVRARKADSPVHGPVAAALLSTVATFIQITLLLGATSVSALQALALPLAAGLLAIAACGGVWLWRALRETPAAGEGLLAGRSFDWRGAGGFALLFGVLQLVGAATQAWGGNTAYLHWQSGPASRTRMPRRHRSGRSWEPESWMTTRRYGRCSAR</sequence>
<dbReference type="PANTHER" id="PTHR39084">
    <property type="entry name" value="MEMBRANE PROTEIN-RELATED"/>
    <property type="match status" value="1"/>
</dbReference>
<dbReference type="EMBL" id="AY305378">
    <property type="protein sequence ID" value="AAP85979.1"/>
    <property type="molecule type" value="Genomic_DNA"/>
</dbReference>
<feature type="transmembrane region" description="Helical" evidence="1">
    <location>
        <begin position="261"/>
        <end position="283"/>
    </location>
</feature>
<keyword evidence="1" id="KW-1133">Transmembrane helix</keyword>
<feature type="transmembrane region" description="Helical" evidence="1">
    <location>
        <begin position="195"/>
        <end position="218"/>
    </location>
</feature>